<protein>
    <recommendedName>
        <fullName evidence="4">Transmembrane protein</fullName>
    </recommendedName>
</protein>
<reference evidence="2 3" key="1">
    <citation type="journal article" date="2017" name="PLoS Biol.">
        <title>The sea cucumber genome provides insights into morphological evolution and visceral regeneration.</title>
        <authorList>
            <person name="Zhang X."/>
            <person name="Sun L."/>
            <person name="Yuan J."/>
            <person name="Sun Y."/>
            <person name="Gao Y."/>
            <person name="Zhang L."/>
            <person name="Li S."/>
            <person name="Dai H."/>
            <person name="Hamel J.F."/>
            <person name="Liu C."/>
            <person name="Yu Y."/>
            <person name="Liu S."/>
            <person name="Lin W."/>
            <person name="Guo K."/>
            <person name="Jin S."/>
            <person name="Xu P."/>
            <person name="Storey K.B."/>
            <person name="Huan P."/>
            <person name="Zhang T."/>
            <person name="Zhou Y."/>
            <person name="Zhang J."/>
            <person name="Lin C."/>
            <person name="Li X."/>
            <person name="Xing L."/>
            <person name="Huo D."/>
            <person name="Sun M."/>
            <person name="Wang L."/>
            <person name="Mercier A."/>
            <person name="Li F."/>
            <person name="Yang H."/>
            <person name="Xiang J."/>
        </authorList>
    </citation>
    <scope>NUCLEOTIDE SEQUENCE [LARGE SCALE GENOMIC DNA]</scope>
    <source>
        <strain evidence="2">Shaxun</strain>
        <tissue evidence="2">Muscle</tissue>
    </source>
</reference>
<keyword evidence="1" id="KW-0472">Membrane</keyword>
<dbReference type="AlphaFoldDB" id="A0A2G8K1K4"/>
<comment type="caution">
    <text evidence="2">The sequence shown here is derived from an EMBL/GenBank/DDBJ whole genome shotgun (WGS) entry which is preliminary data.</text>
</comment>
<evidence type="ECO:0000256" key="1">
    <source>
        <dbReference type="SAM" id="Phobius"/>
    </source>
</evidence>
<name>A0A2G8K1K4_STIJA</name>
<keyword evidence="3" id="KW-1185">Reference proteome</keyword>
<keyword evidence="1" id="KW-1133">Transmembrane helix</keyword>
<organism evidence="2 3">
    <name type="scientific">Stichopus japonicus</name>
    <name type="common">Sea cucumber</name>
    <dbReference type="NCBI Taxonomy" id="307972"/>
    <lineage>
        <taxon>Eukaryota</taxon>
        <taxon>Metazoa</taxon>
        <taxon>Echinodermata</taxon>
        <taxon>Eleutherozoa</taxon>
        <taxon>Echinozoa</taxon>
        <taxon>Holothuroidea</taxon>
        <taxon>Aspidochirotacea</taxon>
        <taxon>Aspidochirotida</taxon>
        <taxon>Stichopodidae</taxon>
        <taxon>Apostichopus</taxon>
    </lineage>
</organism>
<gene>
    <name evidence="2" type="ORF">BSL78_21261</name>
</gene>
<dbReference type="Proteomes" id="UP000230750">
    <property type="component" value="Unassembled WGS sequence"/>
</dbReference>
<evidence type="ECO:0008006" key="4">
    <source>
        <dbReference type="Google" id="ProtNLM"/>
    </source>
</evidence>
<keyword evidence="1" id="KW-0812">Transmembrane</keyword>
<sequence length="187" mass="20939">MPVYSLLRPFWWWVCKTFFGYGCWCILFCVRSVVGVFCLPSVLALSVCVVLLTVFGGWTGVVYVELVFVATLRYELWAFVQESPFVCVDNDEFFSETEVAPLRLVAVGFGSAGDRPIDSEWLVVQFSASRCASRVPLRFGVFRVERHLVVTVSELEGGFCKADVCLAVVDGFHFGLVYDVRCLAVSI</sequence>
<evidence type="ECO:0000313" key="3">
    <source>
        <dbReference type="Proteomes" id="UP000230750"/>
    </source>
</evidence>
<accession>A0A2G8K1K4</accession>
<proteinExistence type="predicted"/>
<feature type="transmembrane region" description="Helical" evidence="1">
    <location>
        <begin position="12"/>
        <end position="37"/>
    </location>
</feature>
<evidence type="ECO:0000313" key="2">
    <source>
        <dbReference type="EMBL" id="PIK41887.1"/>
    </source>
</evidence>
<dbReference type="EMBL" id="MRZV01000981">
    <property type="protein sequence ID" value="PIK41887.1"/>
    <property type="molecule type" value="Genomic_DNA"/>
</dbReference>
<feature type="transmembrane region" description="Helical" evidence="1">
    <location>
        <begin position="43"/>
        <end position="64"/>
    </location>
</feature>